<keyword evidence="1" id="KW-0808">Transferase</keyword>
<dbReference type="AlphaFoldDB" id="A0A150KA78"/>
<proteinExistence type="predicted"/>
<dbReference type="EMBL" id="LQYG01000007">
    <property type="protein sequence ID" value="KYC66509.1"/>
    <property type="molecule type" value="Genomic_DNA"/>
</dbReference>
<gene>
    <name evidence="1" type="ORF">B4098_1826</name>
</gene>
<dbReference type="EC" id="2.8.1.6" evidence="1"/>
<reference evidence="1 2" key="1">
    <citation type="submission" date="2016-01" db="EMBL/GenBank/DDBJ databases">
        <title>Genome Sequences of Twelve Sporeforming Bacillus Species Isolated from Foods.</title>
        <authorList>
            <person name="Berendsen E.M."/>
            <person name="Wells-Bennik M.H."/>
            <person name="Krawcyk A.O."/>
            <person name="De Jong A."/>
            <person name="Holsappel S."/>
            <person name="Eijlander R.T."/>
            <person name="Kuipers O.P."/>
        </authorList>
    </citation>
    <scope>NUCLEOTIDE SEQUENCE [LARGE SCALE GENOMIC DNA]</scope>
    <source>
        <strain evidence="1 2">B4098</strain>
    </source>
</reference>
<protein>
    <submittedName>
        <fullName evidence="1">Biotin synthase</fullName>
        <ecNumber evidence="1">2.8.1.6</ecNumber>
    </submittedName>
</protein>
<comment type="caution">
    <text evidence="1">The sequence shown here is derived from an EMBL/GenBank/DDBJ whole genome shotgun (WGS) entry which is preliminary data.</text>
</comment>
<accession>A0A150KA78</accession>
<dbReference type="GO" id="GO:0004076">
    <property type="term" value="F:biotin synthase activity"/>
    <property type="evidence" value="ECO:0007669"/>
    <property type="project" value="UniProtKB-EC"/>
</dbReference>
<sequence length="62" mass="6983">MGNLPINGVCYIFVTDSGIIQGKEITYNEALQLLHVPDEEVLEVMNAAYLIRHHHYGKKSKA</sequence>
<evidence type="ECO:0000313" key="2">
    <source>
        <dbReference type="Proteomes" id="UP000075288"/>
    </source>
</evidence>
<name>A0A150KA78_HEYCO</name>
<dbReference type="PATRIC" id="fig|1398.26.peg.88"/>
<evidence type="ECO:0000313" key="1">
    <source>
        <dbReference type="EMBL" id="KYC66509.1"/>
    </source>
</evidence>
<organism evidence="1 2">
    <name type="scientific">Heyndrickxia coagulans</name>
    <name type="common">Weizmannia coagulans</name>
    <dbReference type="NCBI Taxonomy" id="1398"/>
    <lineage>
        <taxon>Bacteria</taxon>
        <taxon>Bacillati</taxon>
        <taxon>Bacillota</taxon>
        <taxon>Bacilli</taxon>
        <taxon>Bacillales</taxon>
        <taxon>Bacillaceae</taxon>
        <taxon>Heyndrickxia</taxon>
    </lineage>
</organism>
<dbReference type="Proteomes" id="UP000075288">
    <property type="component" value="Unassembled WGS sequence"/>
</dbReference>